<keyword evidence="2" id="KW-1185">Reference proteome</keyword>
<reference evidence="1" key="2">
    <citation type="submission" date="2020-05" db="UniProtKB">
        <authorList>
            <consortium name="EnsemblMetazoa"/>
        </authorList>
    </citation>
    <scope>IDENTIFICATION</scope>
    <source>
        <strain evidence="1">Indian</strain>
    </source>
</reference>
<dbReference type="Proteomes" id="UP000076408">
    <property type="component" value="Unassembled WGS sequence"/>
</dbReference>
<name>A0A182YSH3_ANOST</name>
<accession>A0A182YSH3</accession>
<organism evidence="1 2">
    <name type="scientific">Anopheles stephensi</name>
    <name type="common">Indo-Pakistan malaria mosquito</name>
    <dbReference type="NCBI Taxonomy" id="30069"/>
    <lineage>
        <taxon>Eukaryota</taxon>
        <taxon>Metazoa</taxon>
        <taxon>Ecdysozoa</taxon>
        <taxon>Arthropoda</taxon>
        <taxon>Hexapoda</taxon>
        <taxon>Insecta</taxon>
        <taxon>Pterygota</taxon>
        <taxon>Neoptera</taxon>
        <taxon>Endopterygota</taxon>
        <taxon>Diptera</taxon>
        <taxon>Nematocera</taxon>
        <taxon>Culicoidea</taxon>
        <taxon>Culicidae</taxon>
        <taxon>Anophelinae</taxon>
        <taxon>Anopheles</taxon>
    </lineage>
</organism>
<evidence type="ECO:0000313" key="2">
    <source>
        <dbReference type="Proteomes" id="UP000076408"/>
    </source>
</evidence>
<evidence type="ECO:0000313" key="1">
    <source>
        <dbReference type="EnsemblMetazoa" id="ASTEI11409-PA"/>
    </source>
</evidence>
<proteinExistence type="predicted"/>
<dbReference type="EnsemblMetazoa" id="ASTEI11409-RA">
    <property type="protein sequence ID" value="ASTEI11409-PA"/>
    <property type="gene ID" value="ASTEI11409"/>
</dbReference>
<sequence>MPATTVANRWTDPSEVRCSFCKHVFRDRLYALSYNLVPFLQPIGRDELGVGSYYYRYKHYFIGE</sequence>
<protein>
    <submittedName>
        <fullName evidence="1">Uncharacterized protein</fullName>
    </submittedName>
</protein>
<dbReference type="AlphaFoldDB" id="A0A182YSH3"/>
<dbReference type="VEuPathDB" id="VectorBase:ASTEI11409"/>
<reference evidence="2" key="1">
    <citation type="journal article" date="2014" name="Genome Biol.">
        <title>Genome analysis of a major urban malaria vector mosquito, Anopheles stephensi.</title>
        <authorList>
            <person name="Jiang X."/>
            <person name="Peery A."/>
            <person name="Hall A.B."/>
            <person name="Sharma A."/>
            <person name="Chen X.G."/>
            <person name="Waterhouse R.M."/>
            <person name="Komissarov A."/>
            <person name="Riehle M.M."/>
            <person name="Shouche Y."/>
            <person name="Sharakhova M.V."/>
            <person name="Lawson D."/>
            <person name="Pakpour N."/>
            <person name="Arensburger P."/>
            <person name="Davidson V.L."/>
            <person name="Eiglmeier K."/>
            <person name="Emrich S."/>
            <person name="George P."/>
            <person name="Kennedy R.C."/>
            <person name="Mane S.P."/>
            <person name="Maslen G."/>
            <person name="Oringanje C."/>
            <person name="Qi Y."/>
            <person name="Settlage R."/>
            <person name="Tojo M."/>
            <person name="Tubio J.M."/>
            <person name="Unger M.F."/>
            <person name="Wang B."/>
            <person name="Vernick K.D."/>
            <person name="Ribeiro J.M."/>
            <person name="James A.A."/>
            <person name="Michel K."/>
            <person name="Riehle M.A."/>
            <person name="Luckhart S."/>
            <person name="Sharakhov I.V."/>
            <person name="Tu Z."/>
        </authorList>
    </citation>
    <scope>NUCLEOTIDE SEQUENCE [LARGE SCALE GENOMIC DNA]</scope>
    <source>
        <strain evidence="2">Indian</strain>
    </source>
</reference>